<name>A0A4R5C6F6_9FLAO</name>
<evidence type="ECO:0008006" key="3">
    <source>
        <dbReference type="Google" id="ProtNLM"/>
    </source>
</evidence>
<dbReference type="RefSeq" id="WP_132009361.1">
    <property type="nucleotide sequence ID" value="NZ_SMFK01000019.1"/>
</dbReference>
<dbReference type="AlphaFoldDB" id="A0A4R5C6F6"/>
<comment type="caution">
    <text evidence="1">The sequence shown here is derived from an EMBL/GenBank/DDBJ whole genome shotgun (WGS) entry which is preliminary data.</text>
</comment>
<dbReference type="OrthoDB" id="5380366at2"/>
<sequence length="336" mass="39071">MRKLYSCLILFLCSTIYGQKSFNDFAQFYPIGEDPSVRYMTSYTKQETILFEANPIIRYSLYNNFMKGLMDENQKHTQAWYIAFKPQLRMYTDNSLPVRTPSYKILLGTQHLFRINATNTENQNFWGFSLESGHYSNGQDGSSFSELYPDGSPEGDAIYNTIDQSTDLSKIINRRSGNFSTNLTEIIFNYRTYKIDDDNVPKQLHSFNLGYTLYHNRFVGIGNFGGYTPNDIKIYGRHRLSAGYEFMKVLQKLDDKRFSIKQNLELIEKPHQSVNPFRSESIVTFYPFTKSKTVGFFVSYIYGHDNYNLRLVDSGHQATFGITWSQFPPFSITNKL</sequence>
<keyword evidence="2" id="KW-1185">Reference proteome</keyword>
<evidence type="ECO:0000313" key="2">
    <source>
        <dbReference type="Proteomes" id="UP000295479"/>
    </source>
</evidence>
<organism evidence="1 2">
    <name type="scientific">Flavobacterium cellulosilyticum</name>
    <dbReference type="NCBI Taxonomy" id="2541731"/>
    <lineage>
        <taxon>Bacteria</taxon>
        <taxon>Pseudomonadati</taxon>
        <taxon>Bacteroidota</taxon>
        <taxon>Flavobacteriia</taxon>
        <taxon>Flavobacteriales</taxon>
        <taxon>Flavobacteriaceae</taxon>
        <taxon>Flavobacterium</taxon>
    </lineage>
</organism>
<dbReference type="EMBL" id="SMFK01000019">
    <property type="protein sequence ID" value="TDD94126.1"/>
    <property type="molecule type" value="Genomic_DNA"/>
</dbReference>
<protein>
    <recommendedName>
        <fullName evidence="3">DUF2219 family protein</fullName>
    </recommendedName>
</protein>
<proteinExistence type="predicted"/>
<gene>
    <name evidence="1" type="ORF">E0F76_17700</name>
</gene>
<accession>A0A4R5C6F6</accession>
<dbReference type="Proteomes" id="UP000295479">
    <property type="component" value="Unassembled WGS sequence"/>
</dbReference>
<reference evidence="1 2" key="1">
    <citation type="submission" date="2019-03" db="EMBL/GenBank/DDBJ databases">
        <title>Flavobacterium AR-3-4 sp. nov. isolated from arctic soil.</title>
        <authorList>
            <person name="Chaudhary D.K."/>
        </authorList>
    </citation>
    <scope>NUCLEOTIDE SEQUENCE [LARGE SCALE GENOMIC DNA]</scope>
    <source>
        <strain evidence="1 2">AR-3-4</strain>
    </source>
</reference>
<evidence type="ECO:0000313" key="1">
    <source>
        <dbReference type="EMBL" id="TDD94126.1"/>
    </source>
</evidence>